<dbReference type="AlphaFoldDB" id="I3YVW5"/>
<dbReference type="GO" id="GO:0009307">
    <property type="term" value="P:DNA restriction-modification system"/>
    <property type="evidence" value="ECO:0007669"/>
    <property type="project" value="UniProtKB-KW"/>
</dbReference>
<gene>
    <name evidence="5" type="ordered locus">Aeqsu_1650</name>
</gene>
<reference evidence="5 6" key="1">
    <citation type="submission" date="2012-06" db="EMBL/GenBank/DDBJ databases">
        <title>The complete genome of Aequorivita sublithincola DSM 14238.</title>
        <authorList>
            <consortium name="US DOE Joint Genome Institute (JGI-PGF)"/>
            <person name="Lucas S."/>
            <person name="Copeland A."/>
            <person name="Lapidus A."/>
            <person name="Goodwin L."/>
            <person name="Pitluck S."/>
            <person name="Peters L."/>
            <person name="Munk A.C.C."/>
            <person name="Kyrpides N."/>
            <person name="Mavromatis K."/>
            <person name="Pagani I."/>
            <person name="Ivanova N."/>
            <person name="Ovchinnikova G."/>
            <person name="Zeytun A."/>
            <person name="Detter J.C."/>
            <person name="Han C."/>
            <person name="Land M."/>
            <person name="Hauser L."/>
            <person name="Markowitz V."/>
            <person name="Cheng J.-F."/>
            <person name="Hugenholtz P."/>
            <person name="Woyke T."/>
            <person name="Wu D."/>
            <person name="Tindall B."/>
            <person name="Faehnrich R."/>
            <person name="Brambilla E."/>
            <person name="Klenk H.-P."/>
            <person name="Eisen J.A."/>
        </authorList>
    </citation>
    <scope>NUCLEOTIDE SEQUENCE [LARGE SCALE GENOMIC DNA]</scope>
    <source>
        <strain evidence="6">DSM 14238 / LMG 21431 / ACAM 643 / 9-3</strain>
    </source>
</reference>
<dbReference type="InterPro" id="IPR044946">
    <property type="entry name" value="Restrct_endonuc_typeI_TRD_sf"/>
</dbReference>
<organism evidence="5 6">
    <name type="scientific">Aequorivita sublithincola (strain DSM 14238 / LMG 21431 / ACAM 643 / 9-3)</name>
    <dbReference type="NCBI Taxonomy" id="746697"/>
    <lineage>
        <taxon>Bacteria</taxon>
        <taxon>Pseudomonadati</taxon>
        <taxon>Bacteroidota</taxon>
        <taxon>Flavobacteriia</taxon>
        <taxon>Flavobacteriales</taxon>
        <taxon>Flavobacteriaceae</taxon>
        <taxon>Aequorivita</taxon>
    </lineage>
</organism>
<dbReference type="PANTHER" id="PTHR30408">
    <property type="entry name" value="TYPE-1 RESTRICTION ENZYME ECOKI SPECIFICITY PROTEIN"/>
    <property type="match status" value="1"/>
</dbReference>
<dbReference type="Proteomes" id="UP000006049">
    <property type="component" value="Chromosome"/>
</dbReference>
<protein>
    <submittedName>
        <fullName evidence="5">Restriction endonuclease S subunit</fullName>
    </submittedName>
</protein>
<evidence type="ECO:0000313" key="6">
    <source>
        <dbReference type="Proteomes" id="UP000006049"/>
    </source>
</evidence>
<dbReference type="KEGG" id="asl:Aeqsu_1650"/>
<dbReference type="Gene3D" id="3.90.220.20">
    <property type="entry name" value="DNA methylase specificity domains"/>
    <property type="match status" value="2"/>
</dbReference>
<name>I3YVW5_AEQSU</name>
<comment type="similarity">
    <text evidence="1">Belongs to the type-I restriction system S methylase family.</text>
</comment>
<accession>I3YVW5</accession>
<keyword evidence="6" id="KW-1185">Reference proteome</keyword>
<dbReference type="STRING" id="746697.Aeqsu_1650"/>
<dbReference type="Pfam" id="PF01420">
    <property type="entry name" value="Methylase_S"/>
    <property type="match status" value="2"/>
</dbReference>
<keyword evidence="3" id="KW-0238">DNA-binding</keyword>
<dbReference type="EMBL" id="CP003280">
    <property type="protein sequence ID" value="AFL81133.1"/>
    <property type="molecule type" value="Genomic_DNA"/>
</dbReference>
<proteinExistence type="inferred from homology"/>
<dbReference type="REBASE" id="48965">
    <property type="entry name" value="S.Asu14238II"/>
</dbReference>
<keyword evidence="5" id="KW-0255">Endonuclease</keyword>
<keyword evidence="2" id="KW-0680">Restriction system</keyword>
<feature type="domain" description="Type I restriction modification DNA specificity" evidence="4">
    <location>
        <begin position="49"/>
        <end position="177"/>
    </location>
</feature>
<evidence type="ECO:0000256" key="1">
    <source>
        <dbReference type="ARBA" id="ARBA00010923"/>
    </source>
</evidence>
<dbReference type="CDD" id="cd16961">
    <property type="entry name" value="RMtype1_S_TRD-CR_like"/>
    <property type="match status" value="1"/>
</dbReference>
<dbReference type="SUPFAM" id="SSF116734">
    <property type="entry name" value="DNA methylase specificity domain"/>
    <property type="match status" value="2"/>
</dbReference>
<dbReference type="GO" id="GO:0004519">
    <property type="term" value="F:endonuclease activity"/>
    <property type="evidence" value="ECO:0007669"/>
    <property type="project" value="UniProtKB-KW"/>
</dbReference>
<dbReference type="RefSeq" id="WP_014782388.1">
    <property type="nucleotide sequence ID" value="NC_018013.1"/>
</dbReference>
<evidence type="ECO:0000256" key="3">
    <source>
        <dbReference type="ARBA" id="ARBA00023125"/>
    </source>
</evidence>
<dbReference type="PANTHER" id="PTHR30408:SF13">
    <property type="entry name" value="TYPE I RESTRICTION ENZYME HINDI SPECIFICITY SUBUNIT"/>
    <property type="match status" value="1"/>
</dbReference>
<dbReference type="GO" id="GO:0003677">
    <property type="term" value="F:DNA binding"/>
    <property type="evidence" value="ECO:0007669"/>
    <property type="project" value="UniProtKB-KW"/>
</dbReference>
<dbReference type="InterPro" id="IPR052021">
    <property type="entry name" value="Type-I_RS_S_subunit"/>
</dbReference>
<dbReference type="eggNOG" id="COG0732">
    <property type="taxonomic scope" value="Bacteria"/>
</dbReference>
<keyword evidence="5" id="KW-0540">Nuclease</keyword>
<feature type="domain" description="Type I restriction modification DNA specificity" evidence="4">
    <location>
        <begin position="195"/>
        <end position="323"/>
    </location>
</feature>
<dbReference type="HOGENOM" id="CLU_021095_10_5_10"/>
<dbReference type="InterPro" id="IPR000055">
    <property type="entry name" value="Restrct_endonuc_typeI_TRD"/>
</dbReference>
<evidence type="ECO:0000259" key="4">
    <source>
        <dbReference type="Pfam" id="PF01420"/>
    </source>
</evidence>
<keyword evidence="5" id="KW-0378">Hydrolase</keyword>
<dbReference type="CDD" id="cd17267">
    <property type="entry name" value="RMtype1_S_EcoAO83I-TRD1-CR1_like"/>
    <property type="match status" value="1"/>
</dbReference>
<evidence type="ECO:0000256" key="2">
    <source>
        <dbReference type="ARBA" id="ARBA00022747"/>
    </source>
</evidence>
<dbReference type="PATRIC" id="fig|746697.3.peg.1678"/>
<evidence type="ECO:0000313" key="5">
    <source>
        <dbReference type="EMBL" id="AFL81133.1"/>
    </source>
</evidence>
<sequence length="363" mass="41452">MTSEKLLIDKTNWTPVKFGDVVFEPKESSKDPIADGIEHVVGLEHIESENIHLRNSANLDTSTTFTKKFKVGDVLFGRRRAYLKKAAQASFSGICSGDITVFRAKKNLIPELLPFIVNNEKFFDYAIKHSAGGLSPRVKFKDLANYEFLLPPIDQQDQLAELLWAMDKVIESEKGLVEKTEIIKSSLFKKFSGLNKDWRRYKIDELMNFHYGSSLKESDRIAGDYSVITSSGFQGTHKEYLCEGPGIVVGRKGNVGQVTWVNNNFWTTDTAYYIQIKPEFEDIPIKFFYYLLKAANLKRHSIATAVPGLNRDDALMTKVYLPNRRELFTYLEKFELLDEKLLVLESKLSCSKSLQKSLINQVF</sequence>